<dbReference type="Proteomes" id="UP001438707">
    <property type="component" value="Unassembled WGS sequence"/>
</dbReference>
<evidence type="ECO:0000313" key="5">
    <source>
        <dbReference type="EMBL" id="KAK9843138.1"/>
    </source>
</evidence>
<keyword evidence="2" id="KW-0934">Plastid</keyword>
<dbReference type="AlphaFoldDB" id="A0AAW1SCL6"/>
<feature type="transmembrane region" description="Helical" evidence="4">
    <location>
        <begin position="116"/>
        <end position="137"/>
    </location>
</feature>
<accession>A0AAW1SCL6</accession>
<comment type="caution">
    <text evidence="5">The sequence shown here is derived from an EMBL/GenBank/DDBJ whole genome shotgun (WGS) entry which is preliminary data.</text>
</comment>
<evidence type="ECO:0000256" key="4">
    <source>
        <dbReference type="SAM" id="Phobius"/>
    </source>
</evidence>
<dbReference type="PANTHER" id="PTHR34214">
    <property type="match status" value="1"/>
</dbReference>
<keyword evidence="4" id="KW-1133">Transmembrane helix</keyword>
<dbReference type="GO" id="GO:0009536">
    <property type="term" value="C:plastid"/>
    <property type="evidence" value="ECO:0007669"/>
    <property type="project" value="UniProtKB-SubCell"/>
</dbReference>
<sequence length="298" mass="32752">MHELYGSLPVCRGLSVPLAPYNRSGQRLCRDRCRAEPVRKGNGEKDPLAELCPVPSEQQPVKELQALQDVFAFNWATLPLPQFLTRLGMVWGGFFATMGLPVSAVTFNPQDQPIEFFASAGLGSLCVVTVVVLRLYLGWSHVGNRLLSATCEYEESGWYDGQIWVKPPQYLARDRLLGTYTVRPALARLRTTLLGLAGMAVVLTAALAQPQQAGARIPVSANLASSSSSSISSSTASSRPLKPQPEYWDLVRKFEPWVLDDPDLPEEIRQKPAADASSVQHPLAHHFRPDAPIISYSD</sequence>
<comment type="subcellular location">
    <subcellularLocation>
        <location evidence="1">Plastid</location>
    </subcellularLocation>
</comment>
<dbReference type="EMBL" id="JALJOS010000002">
    <property type="protein sequence ID" value="KAK9843138.1"/>
    <property type="molecule type" value="Genomic_DNA"/>
</dbReference>
<evidence type="ECO:0000256" key="1">
    <source>
        <dbReference type="ARBA" id="ARBA00004474"/>
    </source>
</evidence>
<gene>
    <name evidence="5" type="ORF">WJX74_007611</name>
</gene>
<dbReference type="Pfam" id="PF06799">
    <property type="entry name" value="CGLD27-like"/>
    <property type="match status" value="1"/>
</dbReference>
<proteinExistence type="predicted"/>
<reference evidence="5 6" key="1">
    <citation type="journal article" date="2024" name="Nat. Commun.">
        <title>Phylogenomics reveals the evolutionary origins of lichenization in chlorophyte algae.</title>
        <authorList>
            <person name="Puginier C."/>
            <person name="Libourel C."/>
            <person name="Otte J."/>
            <person name="Skaloud P."/>
            <person name="Haon M."/>
            <person name="Grisel S."/>
            <person name="Petersen M."/>
            <person name="Berrin J.G."/>
            <person name="Delaux P.M."/>
            <person name="Dal Grande F."/>
            <person name="Keller J."/>
        </authorList>
    </citation>
    <scope>NUCLEOTIDE SEQUENCE [LARGE SCALE GENOMIC DNA]</scope>
    <source>
        <strain evidence="5 6">SAG 2145</strain>
    </source>
</reference>
<keyword evidence="4" id="KW-0472">Membrane</keyword>
<keyword evidence="6" id="KW-1185">Reference proteome</keyword>
<evidence type="ECO:0000256" key="3">
    <source>
        <dbReference type="SAM" id="MobiDB-lite"/>
    </source>
</evidence>
<organism evidence="5 6">
    <name type="scientific">Apatococcus lobatus</name>
    <dbReference type="NCBI Taxonomy" id="904363"/>
    <lineage>
        <taxon>Eukaryota</taxon>
        <taxon>Viridiplantae</taxon>
        <taxon>Chlorophyta</taxon>
        <taxon>core chlorophytes</taxon>
        <taxon>Trebouxiophyceae</taxon>
        <taxon>Chlorellales</taxon>
        <taxon>Chlorellaceae</taxon>
        <taxon>Apatococcus</taxon>
    </lineage>
</organism>
<evidence type="ECO:0000256" key="2">
    <source>
        <dbReference type="ARBA" id="ARBA00022640"/>
    </source>
</evidence>
<feature type="transmembrane region" description="Helical" evidence="4">
    <location>
        <begin position="83"/>
        <end position="104"/>
    </location>
</feature>
<name>A0AAW1SCL6_9CHLO</name>
<evidence type="ECO:0000313" key="6">
    <source>
        <dbReference type="Proteomes" id="UP001438707"/>
    </source>
</evidence>
<keyword evidence="4" id="KW-0812">Transmembrane</keyword>
<dbReference type="PANTHER" id="PTHR34214:SF3">
    <property type="entry name" value="PROTEIN CONSERVED IN THE GREEN LINEAGE AND DIATOMS 27, CHLOROPLASTIC"/>
    <property type="match status" value="1"/>
</dbReference>
<dbReference type="InterPro" id="IPR009631">
    <property type="entry name" value="CGLD27-like"/>
</dbReference>
<protein>
    <submittedName>
        <fullName evidence="5">Uncharacterized protein</fullName>
    </submittedName>
</protein>
<feature type="region of interest" description="Disordered" evidence="3">
    <location>
        <begin position="265"/>
        <end position="298"/>
    </location>
</feature>
<feature type="transmembrane region" description="Helical" evidence="4">
    <location>
        <begin position="191"/>
        <end position="208"/>
    </location>
</feature>